<dbReference type="Proteomes" id="UP000265520">
    <property type="component" value="Unassembled WGS sequence"/>
</dbReference>
<evidence type="ECO:0000313" key="3">
    <source>
        <dbReference type="EMBL" id="MCI31550.1"/>
    </source>
</evidence>
<dbReference type="InterPro" id="IPR026961">
    <property type="entry name" value="PGG_dom"/>
</dbReference>
<dbReference type="Pfam" id="PF13962">
    <property type="entry name" value="PGG"/>
    <property type="match status" value="1"/>
</dbReference>
<protein>
    <submittedName>
        <fullName evidence="3">Ankyrin repeat protein</fullName>
    </submittedName>
</protein>
<organism evidence="3 4">
    <name type="scientific">Trifolium medium</name>
    <dbReference type="NCBI Taxonomy" id="97028"/>
    <lineage>
        <taxon>Eukaryota</taxon>
        <taxon>Viridiplantae</taxon>
        <taxon>Streptophyta</taxon>
        <taxon>Embryophyta</taxon>
        <taxon>Tracheophyta</taxon>
        <taxon>Spermatophyta</taxon>
        <taxon>Magnoliopsida</taxon>
        <taxon>eudicotyledons</taxon>
        <taxon>Gunneridae</taxon>
        <taxon>Pentapetalae</taxon>
        <taxon>rosids</taxon>
        <taxon>fabids</taxon>
        <taxon>Fabales</taxon>
        <taxon>Fabaceae</taxon>
        <taxon>Papilionoideae</taxon>
        <taxon>50 kb inversion clade</taxon>
        <taxon>NPAAA clade</taxon>
        <taxon>Hologalegina</taxon>
        <taxon>IRL clade</taxon>
        <taxon>Trifolieae</taxon>
        <taxon>Trifolium</taxon>
    </lineage>
</organism>
<keyword evidence="4" id="KW-1185">Reference proteome</keyword>
<dbReference type="GO" id="GO:0016020">
    <property type="term" value="C:membrane"/>
    <property type="evidence" value="ECO:0007669"/>
    <property type="project" value="TreeGrafter"/>
</dbReference>
<sequence>MQMMWDIKWYKYIKGIVPEYFRHRINKDKKTPGEVFKEEHKELLQSSTEWLRDTAESCSVVAALIAGLSFATSGSVPGGNDQDTGKPTLEGQPAFEGFAISS</sequence>
<proteinExistence type="predicted"/>
<evidence type="ECO:0000313" key="4">
    <source>
        <dbReference type="Proteomes" id="UP000265520"/>
    </source>
</evidence>
<accession>A0A392R6Y9</accession>
<feature type="region of interest" description="Disordered" evidence="1">
    <location>
        <begin position="73"/>
        <end position="102"/>
    </location>
</feature>
<feature type="domain" description="PGG" evidence="2">
    <location>
        <begin position="49"/>
        <end position="101"/>
    </location>
</feature>
<evidence type="ECO:0000259" key="2">
    <source>
        <dbReference type="Pfam" id="PF13962"/>
    </source>
</evidence>
<comment type="caution">
    <text evidence="3">The sequence shown here is derived from an EMBL/GenBank/DDBJ whole genome shotgun (WGS) entry which is preliminary data.</text>
</comment>
<dbReference type="EMBL" id="LXQA010188023">
    <property type="protein sequence ID" value="MCI31550.1"/>
    <property type="molecule type" value="Genomic_DNA"/>
</dbReference>
<reference evidence="3 4" key="1">
    <citation type="journal article" date="2018" name="Front. Plant Sci.">
        <title>Red Clover (Trifolium pratense) and Zigzag Clover (T. medium) - A Picture of Genomic Similarities and Differences.</title>
        <authorList>
            <person name="Dluhosova J."/>
            <person name="Istvanek J."/>
            <person name="Nedelnik J."/>
            <person name="Repkova J."/>
        </authorList>
    </citation>
    <scope>NUCLEOTIDE SEQUENCE [LARGE SCALE GENOMIC DNA]</scope>
    <source>
        <strain evidence="4">cv. 10/8</strain>
        <tissue evidence="3">Leaf</tissue>
    </source>
</reference>
<feature type="non-terminal residue" evidence="3">
    <location>
        <position position="102"/>
    </location>
</feature>
<name>A0A392R6Y9_9FABA</name>
<dbReference type="PANTHER" id="PTHR24177:SF187">
    <property type="entry name" value="ANKYRIN REPEAT PROTEIN"/>
    <property type="match status" value="1"/>
</dbReference>
<evidence type="ECO:0000256" key="1">
    <source>
        <dbReference type="SAM" id="MobiDB-lite"/>
    </source>
</evidence>
<dbReference type="PANTHER" id="PTHR24177">
    <property type="entry name" value="CASKIN"/>
    <property type="match status" value="1"/>
</dbReference>
<dbReference type="AlphaFoldDB" id="A0A392R6Y9"/>